<proteinExistence type="inferred from homology"/>
<dbReference type="GO" id="GO:0006488">
    <property type="term" value="P:dolichol-linked oligosaccharide biosynthetic process"/>
    <property type="evidence" value="ECO:0007669"/>
    <property type="project" value="TreeGrafter"/>
</dbReference>
<dbReference type="EMBL" id="FNJI01000030">
    <property type="protein sequence ID" value="SDP62916.1"/>
    <property type="molecule type" value="Genomic_DNA"/>
</dbReference>
<dbReference type="InterPro" id="IPR039528">
    <property type="entry name" value="DPM1-like"/>
</dbReference>
<dbReference type="Pfam" id="PF00535">
    <property type="entry name" value="Glycos_transf_2"/>
    <property type="match status" value="1"/>
</dbReference>
<dbReference type="Proteomes" id="UP000199073">
    <property type="component" value="Unassembled WGS sequence"/>
</dbReference>
<dbReference type="GO" id="GO:0035269">
    <property type="term" value="P:protein O-linked glycosylation via mannose"/>
    <property type="evidence" value="ECO:0007669"/>
    <property type="project" value="TreeGrafter"/>
</dbReference>
<comment type="similarity">
    <text evidence="1">Belongs to the glycosyltransferase 2 family.</text>
</comment>
<dbReference type="SUPFAM" id="SSF53448">
    <property type="entry name" value="Nucleotide-diphospho-sugar transferases"/>
    <property type="match status" value="1"/>
</dbReference>
<dbReference type="InterPro" id="IPR029044">
    <property type="entry name" value="Nucleotide-diphossugar_trans"/>
</dbReference>
<name>A0A1H0UAR6_9BACT</name>
<protein>
    <submittedName>
        <fullName evidence="5">Glycosyl transferase family 2</fullName>
    </submittedName>
</protein>
<gene>
    <name evidence="5" type="ORF">SAMN05660330_03447</name>
</gene>
<dbReference type="OrthoDB" id="9802649at2"/>
<evidence type="ECO:0000259" key="4">
    <source>
        <dbReference type="Pfam" id="PF00535"/>
    </source>
</evidence>
<dbReference type="Gene3D" id="3.90.550.10">
    <property type="entry name" value="Spore Coat Polysaccharide Biosynthesis Protein SpsA, Chain A"/>
    <property type="match status" value="1"/>
</dbReference>
<dbReference type="RefSeq" id="WP_092225071.1">
    <property type="nucleotide sequence ID" value="NZ_FNJI01000030.1"/>
</dbReference>
<dbReference type="PANTHER" id="PTHR43398">
    <property type="entry name" value="DOLICHOL-PHOSPHATE MANNOSYLTRANSFERASE SUBUNIT 1"/>
    <property type="match status" value="1"/>
</dbReference>
<organism evidence="5 6">
    <name type="scientific">Desulforhopalus singaporensis</name>
    <dbReference type="NCBI Taxonomy" id="91360"/>
    <lineage>
        <taxon>Bacteria</taxon>
        <taxon>Pseudomonadati</taxon>
        <taxon>Thermodesulfobacteriota</taxon>
        <taxon>Desulfobulbia</taxon>
        <taxon>Desulfobulbales</taxon>
        <taxon>Desulfocapsaceae</taxon>
        <taxon>Desulforhopalus</taxon>
    </lineage>
</organism>
<evidence type="ECO:0000256" key="2">
    <source>
        <dbReference type="ARBA" id="ARBA00022676"/>
    </source>
</evidence>
<sequence>MAIATVIIPTLNEEENIDNLLERLVEVQRGNPFAFDILFVDSASEDETQQKVLAWQKRAPVRLLAQKFNVGLAGAVMAGARHATADLVVVMDADLSHPPEDIPRLLQPLVAGTSNMSLGSRYTAGSAMPDWPVGRKIKSRLATIPARMFCDVKDPLSGFFAIERDLLVSLPGTVPGFKIALALLAQYRKTIRVVEIPIVFCDRNCGSSKMSCSVVFAYLRQLVSLFARHYPGR</sequence>
<keyword evidence="2" id="KW-0328">Glycosyltransferase</keyword>
<dbReference type="GO" id="GO:0006506">
    <property type="term" value="P:GPI anchor biosynthetic process"/>
    <property type="evidence" value="ECO:0007669"/>
    <property type="project" value="TreeGrafter"/>
</dbReference>
<dbReference type="GO" id="GO:0016020">
    <property type="term" value="C:membrane"/>
    <property type="evidence" value="ECO:0007669"/>
    <property type="project" value="GOC"/>
</dbReference>
<evidence type="ECO:0000256" key="1">
    <source>
        <dbReference type="ARBA" id="ARBA00006739"/>
    </source>
</evidence>
<evidence type="ECO:0000313" key="5">
    <source>
        <dbReference type="EMBL" id="SDP62916.1"/>
    </source>
</evidence>
<dbReference type="PANTHER" id="PTHR43398:SF1">
    <property type="entry name" value="DOLICHOL-PHOSPHATE MANNOSYLTRANSFERASE SUBUNIT 1"/>
    <property type="match status" value="1"/>
</dbReference>
<keyword evidence="6" id="KW-1185">Reference proteome</keyword>
<keyword evidence="3 5" id="KW-0808">Transferase</keyword>
<dbReference type="AlphaFoldDB" id="A0A1H0UAR6"/>
<evidence type="ECO:0000313" key="6">
    <source>
        <dbReference type="Proteomes" id="UP000199073"/>
    </source>
</evidence>
<feature type="domain" description="Glycosyltransferase 2-like" evidence="4">
    <location>
        <begin position="5"/>
        <end position="166"/>
    </location>
</feature>
<dbReference type="GO" id="GO:0004582">
    <property type="term" value="F:dolichyl-phosphate beta-D-mannosyltransferase activity"/>
    <property type="evidence" value="ECO:0007669"/>
    <property type="project" value="InterPro"/>
</dbReference>
<dbReference type="InterPro" id="IPR001173">
    <property type="entry name" value="Glyco_trans_2-like"/>
</dbReference>
<dbReference type="STRING" id="91360.SAMN05660330_03447"/>
<evidence type="ECO:0000256" key="3">
    <source>
        <dbReference type="ARBA" id="ARBA00022679"/>
    </source>
</evidence>
<dbReference type="CDD" id="cd06442">
    <property type="entry name" value="DPM1_like"/>
    <property type="match status" value="1"/>
</dbReference>
<reference evidence="5 6" key="1">
    <citation type="submission" date="2016-10" db="EMBL/GenBank/DDBJ databases">
        <authorList>
            <person name="de Groot N.N."/>
        </authorList>
    </citation>
    <scope>NUCLEOTIDE SEQUENCE [LARGE SCALE GENOMIC DNA]</scope>
    <source>
        <strain evidence="5 6">DSM 12130</strain>
    </source>
</reference>
<accession>A0A1H0UAR6</accession>